<dbReference type="EMBL" id="CP039925">
    <property type="protein sequence ID" value="QCL98107.1"/>
    <property type="molecule type" value="Genomic_DNA"/>
</dbReference>
<dbReference type="GO" id="GO:0016614">
    <property type="term" value="F:oxidoreductase activity, acting on CH-OH group of donors"/>
    <property type="evidence" value="ECO:0007669"/>
    <property type="project" value="InterPro"/>
</dbReference>
<reference evidence="8 9" key="1">
    <citation type="submission" date="2019-04" db="EMBL/GenBank/DDBJ databases">
        <title>Complete genome sequence of Agrobacterium tumefaciens CFBP7129.</title>
        <authorList>
            <person name="Haryono M."/>
            <person name="Lin Y.-C."/>
            <person name="Lai E.-M."/>
            <person name="Kuo C.-H."/>
        </authorList>
    </citation>
    <scope>NUCLEOTIDE SEQUENCE [LARGE SCALE GENOMIC DNA]</scope>
    <source>
        <strain evidence="8 9">CFBP7129</strain>
        <plasmid evidence="9">patcfbp7129b</plasmid>
    </source>
</reference>
<dbReference type="Proteomes" id="UP000298649">
    <property type="component" value="Plasmid pAtCFBP7129b"/>
</dbReference>
<keyword evidence="8" id="KW-0614">Plasmid</keyword>
<proteinExistence type="inferred from homology"/>
<gene>
    <name evidence="8" type="ORF">CFBP7129_28360</name>
</gene>
<keyword evidence="4" id="KW-0560">Oxidoreductase</keyword>
<sequence>MNSTNKSFRGEKVDVLIVGAGPSGSVAAKRLAEAGMSVVCLEQGAMPDAADFPGVRDEWELVNQKQWHPDPNIRDRVADYPIETSESSIAPLMYAGVGGSAILYGGHWAPFLPSDFRTKTLDDVGFDWPFTYEDILPDLIAVEQDVGISGLPGNTAYPERDDSHLMPPLPIGKVGKMAAAGMNKLGWHWWPGIHAIASRPYNGLNPCVRRGTCMTGCTEGAKSTTDITHWPSAIRAGAQLLTNCRVAEIELNDAGLAKGVVYIDSRGRRRRQEADVVILCANAVGTPRLMLASATRKHPNGLANRSDQLGRNLMMHPYAAVLGIFDENLESWRGPFGLSLESYEFYETDVARGFKRGAKWNIMPTGGPLGVTGMFGSDVLGEAHSDPFDRWGKAFPETILRRFGRGILYGIQGEDLPEENNRVVLDEHLTDSDGIPAPKVIYRVSENSRKLLEFNVARCVEAAEASGAIETHVIPQVRETGWHLLGTARMGDDPETSVTDQWGATHDIPNLYILDASTFPTSAAVNPTATIMAVAHRQAGKIIETRRELENR</sequence>
<dbReference type="PANTHER" id="PTHR46056">
    <property type="entry name" value="LONG-CHAIN-ALCOHOL OXIDASE"/>
    <property type="match status" value="1"/>
</dbReference>
<accession>A0A4D7YR20</accession>
<dbReference type="SUPFAM" id="SSF51905">
    <property type="entry name" value="FAD/NAD(P)-binding domain"/>
    <property type="match status" value="1"/>
</dbReference>
<dbReference type="InterPro" id="IPR000172">
    <property type="entry name" value="GMC_OxRdtase_N"/>
</dbReference>
<keyword evidence="2" id="KW-0285">Flavoprotein</keyword>
<feature type="domain" description="Glucose-methanol-choline oxidoreductase C-terminal" evidence="7">
    <location>
        <begin position="417"/>
        <end position="535"/>
    </location>
</feature>
<dbReference type="InterPro" id="IPR002938">
    <property type="entry name" value="FAD-bd"/>
</dbReference>
<dbReference type="SUPFAM" id="SSF54373">
    <property type="entry name" value="FAD-linked reductases, C-terminal domain"/>
    <property type="match status" value="1"/>
</dbReference>
<dbReference type="InterPro" id="IPR007867">
    <property type="entry name" value="GMC_OxRtase_C"/>
</dbReference>
<evidence type="ECO:0000256" key="4">
    <source>
        <dbReference type="ARBA" id="ARBA00023002"/>
    </source>
</evidence>
<dbReference type="Pfam" id="PF00732">
    <property type="entry name" value="GMC_oxred_N"/>
    <property type="match status" value="1"/>
</dbReference>
<dbReference type="Pfam" id="PF01494">
    <property type="entry name" value="FAD_binding_3"/>
    <property type="match status" value="1"/>
</dbReference>
<evidence type="ECO:0000313" key="9">
    <source>
        <dbReference type="Proteomes" id="UP000298649"/>
    </source>
</evidence>
<feature type="domain" description="Glucose-methanol-choline oxidoreductase N-terminal" evidence="5">
    <location>
        <begin position="205"/>
        <end position="317"/>
    </location>
</feature>
<evidence type="ECO:0000259" key="7">
    <source>
        <dbReference type="Pfam" id="PF05199"/>
    </source>
</evidence>
<comment type="similarity">
    <text evidence="1">Belongs to the GMC oxidoreductase family.</text>
</comment>
<evidence type="ECO:0000256" key="3">
    <source>
        <dbReference type="ARBA" id="ARBA00022827"/>
    </source>
</evidence>
<dbReference type="Pfam" id="PF05199">
    <property type="entry name" value="GMC_oxred_C"/>
    <property type="match status" value="1"/>
</dbReference>
<evidence type="ECO:0000256" key="2">
    <source>
        <dbReference type="ARBA" id="ARBA00022630"/>
    </source>
</evidence>
<name>A0A4D7YR20_AGRTU</name>
<dbReference type="RefSeq" id="WP_137006416.1">
    <property type="nucleotide sequence ID" value="NZ_CP039925.1"/>
</dbReference>
<evidence type="ECO:0000259" key="6">
    <source>
        <dbReference type="Pfam" id="PF01494"/>
    </source>
</evidence>
<organism evidence="8 9">
    <name type="scientific">Agrobacterium tumefaciens</name>
    <dbReference type="NCBI Taxonomy" id="358"/>
    <lineage>
        <taxon>Bacteria</taxon>
        <taxon>Pseudomonadati</taxon>
        <taxon>Pseudomonadota</taxon>
        <taxon>Alphaproteobacteria</taxon>
        <taxon>Hyphomicrobiales</taxon>
        <taxon>Rhizobiaceae</taxon>
        <taxon>Rhizobium/Agrobacterium group</taxon>
        <taxon>Agrobacterium</taxon>
        <taxon>Agrobacterium tumefaciens complex</taxon>
    </lineage>
</organism>
<evidence type="ECO:0000313" key="8">
    <source>
        <dbReference type="EMBL" id="QCL98107.1"/>
    </source>
</evidence>
<evidence type="ECO:0000259" key="5">
    <source>
        <dbReference type="Pfam" id="PF00732"/>
    </source>
</evidence>
<feature type="domain" description="FAD-binding" evidence="6">
    <location>
        <begin position="12"/>
        <end position="43"/>
    </location>
</feature>
<dbReference type="Gene3D" id="3.50.50.60">
    <property type="entry name" value="FAD/NAD(P)-binding domain"/>
    <property type="match status" value="2"/>
</dbReference>
<geneLocation type="plasmid" evidence="9">
    <name>patcfbp7129b</name>
</geneLocation>
<dbReference type="GO" id="GO:0071949">
    <property type="term" value="F:FAD binding"/>
    <property type="evidence" value="ECO:0007669"/>
    <property type="project" value="InterPro"/>
</dbReference>
<evidence type="ECO:0000256" key="1">
    <source>
        <dbReference type="ARBA" id="ARBA00010790"/>
    </source>
</evidence>
<dbReference type="InterPro" id="IPR036188">
    <property type="entry name" value="FAD/NAD-bd_sf"/>
</dbReference>
<dbReference type="PANTHER" id="PTHR46056:SF12">
    <property type="entry name" value="LONG-CHAIN-ALCOHOL OXIDASE"/>
    <property type="match status" value="1"/>
</dbReference>
<protein>
    <submittedName>
        <fullName evidence="8">GMC family oxidoreductase</fullName>
    </submittedName>
</protein>
<keyword evidence="3" id="KW-0274">FAD</keyword>
<dbReference type="AlphaFoldDB" id="A0A4D7YR20"/>